<dbReference type="Proteomes" id="UP000006100">
    <property type="component" value="Chromosome"/>
</dbReference>
<keyword evidence="2" id="KW-0808">Transferase</keyword>
<dbReference type="Gene3D" id="3.40.1190.20">
    <property type="match status" value="1"/>
</dbReference>
<dbReference type="eggNOG" id="arCOG00020">
    <property type="taxonomic scope" value="Archaea"/>
</dbReference>
<dbReference type="GO" id="GO:0009228">
    <property type="term" value="P:thiamine biosynthetic process"/>
    <property type="evidence" value="ECO:0007669"/>
    <property type="project" value="TreeGrafter"/>
</dbReference>
<dbReference type="STRING" id="1229909.NSED_02735"/>
<dbReference type="KEGG" id="nir:NSED_02735"/>
<dbReference type="PANTHER" id="PTHR20858:SF17">
    <property type="entry name" value="HYDROXYMETHYLPYRIMIDINE_PHOSPHOMETHYLPYRIMIDINE KINASE THI20-RELATED"/>
    <property type="match status" value="1"/>
</dbReference>
<dbReference type="EMBL" id="CP003843">
    <property type="protein sequence ID" value="AFS82355.1"/>
    <property type="molecule type" value="Genomic_DNA"/>
</dbReference>
<proteinExistence type="predicted"/>
<keyword evidence="3" id="KW-1185">Reference proteome</keyword>
<accession>K0BBK5</accession>
<reference evidence="2 3" key="1">
    <citation type="journal article" date="2012" name="J. Bacteriol.">
        <title>Draft Genome Sequence of an Ammonia-Oxidizing Archaeon, "Candidatus Nitrosopumilus sediminis" AR2, from Svalbard in the Arctic Circle.</title>
        <authorList>
            <person name="Park S.J."/>
            <person name="Kim J.G."/>
            <person name="Jung M.Y."/>
            <person name="Kim S.J."/>
            <person name="Cha I.T."/>
            <person name="Ghai R."/>
            <person name="Martin-Cuadrado A.B."/>
            <person name="Rodriguez-Valera F."/>
            <person name="Rhee S.K."/>
        </authorList>
    </citation>
    <scope>NUCLEOTIDE SEQUENCE [LARGE SCALE GENOMIC DNA]</scope>
    <source>
        <strain evidence="2 3">AR2</strain>
    </source>
</reference>
<dbReference type="GO" id="GO:0008972">
    <property type="term" value="F:phosphomethylpyrimidine kinase activity"/>
    <property type="evidence" value="ECO:0007669"/>
    <property type="project" value="TreeGrafter"/>
</dbReference>
<dbReference type="HOGENOM" id="CLU_020520_4_2_2"/>
<protein>
    <submittedName>
        <fullName evidence="2">Phosphomethylpyrimidine kinase</fullName>
    </submittedName>
</protein>
<dbReference type="PANTHER" id="PTHR20858">
    <property type="entry name" value="PHOSPHOMETHYLPYRIMIDINE KINASE"/>
    <property type="match status" value="1"/>
</dbReference>
<dbReference type="GO" id="GO:0008902">
    <property type="term" value="F:hydroxymethylpyrimidine kinase activity"/>
    <property type="evidence" value="ECO:0007669"/>
    <property type="project" value="TreeGrafter"/>
</dbReference>
<organism evidence="2 3">
    <name type="scientific">Candidatus Nitrosopumilus sediminis</name>
    <dbReference type="NCBI Taxonomy" id="1229909"/>
    <lineage>
        <taxon>Archaea</taxon>
        <taxon>Nitrososphaerota</taxon>
        <taxon>Nitrososphaeria</taxon>
        <taxon>Nitrosopumilales</taxon>
        <taxon>Nitrosopumilaceae</taxon>
        <taxon>Nitrosopumilus</taxon>
    </lineage>
</organism>
<dbReference type="InterPro" id="IPR029056">
    <property type="entry name" value="Ribokinase-like"/>
</dbReference>
<gene>
    <name evidence="2" type="ORF">NSED_02735</name>
</gene>
<dbReference type="GO" id="GO:0005829">
    <property type="term" value="C:cytosol"/>
    <property type="evidence" value="ECO:0007669"/>
    <property type="project" value="TreeGrafter"/>
</dbReference>
<dbReference type="SUPFAM" id="SSF53613">
    <property type="entry name" value="Ribokinase-like"/>
    <property type="match status" value="1"/>
</dbReference>
<evidence type="ECO:0000313" key="3">
    <source>
        <dbReference type="Proteomes" id="UP000006100"/>
    </source>
</evidence>
<dbReference type="PATRIC" id="fig|1229909.8.peg.576"/>
<sequence>MNLLTIGGSDPSSGAGIQSDIKAFAEFDAYGLTVITAITGQNTTSFGMIEPVSQKILQNQLESITADFKIDGIKIGMVYNSQIIKTLYKQLKK</sequence>
<dbReference type="Pfam" id="PF08543">
    <property type="entry name" value="Phos_pyr_kin"/>
    <property type="match status" value="1"/>
</dbReference>
<dbReference type="InterPro" id="IPR013749">
    <property type="entry name" value="PM/HMP-P_kinase-1"/>
</dbReference>
<evidence type="ECO:0000259" key="1">
    <source>
        <dbReference type="Pfam" id="PF08543"/>
    </source>
</evidence>
<evidence type="ECO:0000313" key="2">
    <source>
        <dbReference type="EMBL" id="AFS82355.1"/>
    </source>
</evidence>
<keyword evidence="2" id="KW-0418">Kinase</keyword>
<feature type="domain" description="Pyridoxamine kinase/Phosphomethylpyrimidine kinase" evidence="1">
    <location>
        <begin position="10"/>
        <end position="93"/>
    </location>
</feature>
<dbReference type="AlphaFoldDB" id="K0BBK5"/>
<name>K0BBK5_9ARCH</name>